<proteinExistence type="predicted"/>
<keyword evidence="2" id="KW-0472">Membrane</keyword>
<name>A0A0F9IQA9_9ZZZZ</name>
<comment type="caution">
    <text evidence="3">The sequence shown here is derived from an EMBL/GenBank/DDBJ whole genome shotgun (WGS) entry which is preliminary data.</text>
</comment>
<dbReference type="AlphaFoldDB" id="A0A0F9IQA9"/>
<sequence>MSRKRKGKPATQLDAWEAQWNREEPSEMRQIREHEERKYGKRPSDPAARAQYDKLLSGVHSAGQWLLVVALVLGFFLFMALVALGDEKGWFASGGDCAEYYDACVTEPSYDPYGYSSYD</sequence>
<accession>A0A0F9IQA9</accession>
<reference evidence="3" key="1">
    <citation type="journal article" date="2015" name="Nature">
        <title>Complex archaea that bridge the gap between prokaryotes and eukaryotes.</title>
        <authorList>
            <person name="Spang A."/>
            <person name="Saw J.H."/>
            <person name="Jorgensen S.L."/>
            <person name="Zaremba-Niedzwiedzka K."/>
            <person name="Martijn J."/>
            <person name="Lind A.E."/>
            <person name="van Eijk R."/>
            <person name="Schleper C."/>
            <person name="Guy L."/>
            <person name="Ettema T.J."/>
        </authorList>
    </citation>
    <scope>NUCLEOTIDE SEQUENCE</scope>
</reference>
<keyword evidence="2" id="KW-1133">Transmembrane helix</keyword>
<feature type="compositionally biased region" description="Basic and acidic residues" evidence="1">
    <location>
        <begin position="20"/>
        <end position="44"/>
    </location>
</feature>
<evidence type="ECO:0000256" key="2">
    <source>
        <dbReference type="SAM" id="Phobius"/>
    </source>
</evidence>
<organism evidence="3">
    <name type="scientific">marine sediment metagenome</name>
    <dbReference type="NCBI Taxonomy" id="412755"/>
    <lineage>
        <taxon>unclassified sequences</taxon>
        <taxon>metagenomes</taxon>
        <taxon>ecological metagenomes</taxon>
    </lineage>
</organism>
<gene>
    <name evidence="3" type="ORF">LCGC14_1915620</name>
</gene>
<feature type="transmembrane region" description="Helical" evidence="2">
    <location>
        <begin position="65"/>
        <end position="84"/>
    </location>
</feature>
<evidence type="ECO:0000313" key="3">
    <source>
        <dbReference type="EMBL" id="KKL89342.1"/>
    </source>
</evidence>
<protein>
    <submittedName>
        <fullName evidence="3">Uncharacterized protein</fullName>
    </submittedName>
</protein>
<evidence type="ECO:0000256" key="1">
    <source>
        <dbReference type="SAM" id="MobiDB-lite"/>
    </source>
</evidence>
<dbReference type="EMBL" id="LAZR01020312">
    <property type="protein sequence ID" value="KKL89342.1"/>
    <property type="molecule type" value="Genomic_DNA"/>
</dbReference>
<keyword evidence="2" id="KW-0812">Transmembrane</keyword>
<feature type="region of interest" description="Disordered" evidence="1">
    <location>
        <begin position="1"/>
        <end position="46"/>
    </location>
</feature>